<dbReference type="SUPFAM" id="SSF88713">
    <property type="entry name" value="Glycoside hydrolase/deacetylase"/>
    <property type="match status" value="1"/>
</dbReference>
<keyword evidence="7" id="KW-1185">Reference proteome</keyword>
<dbReference type="AlphaFoldDB" id="A0A0H1R628"/>
<dbReference type="Gene3D" id="3.20.20.370">
    <property type="entry name" value="Glycoside hydrolase/deacetylase"/>
    <property type="match status" value="1"/>
</dbReference>
<evidence type="ECO:0000256" key="1">
    <source>
        <dbReference type="ARBA" id="ARBA00003236"/>
    </source>
</evidence>
<protein>
    <recommendedName>
        <fullName evidence="3">Chitooligosaccharide deacetylase</fullName>
    </recommendedName>
    <alternativeName>
        <fullName evidence="4">Nodulation protein B</fullName>
    </alternativeName>
</protein>
<evidence type="ECO:0000313" key="6">
    <source>
        <dbReference type="EMBL" id="KLK90598.1"/>
    </source>
</evidence>
<dbReference type="EMBL" id="LCYG01000077">
    <property type="protein sequence ID" value="KLK90598.1"/>
    <property type="molecule type" value="Genomic_DNA"/>
</dbReference>
<dbReference type="PANTHER" id="PTHR43123:SF4">
    <property type="entry name" value="POLYSACCHARIDE DEACETYLASE"/>
    <property type="match status" value="1"/>
</dbReference>
<dbReference type="InterPro" id="IPR011330">
    <property type="entry name" value="Glyco_hydro/deAcase_b/a-brl"/>
</dbReference>
<sequence>MRLPHHNRYPFSPIHKRPVYEWPNGTRLAVTFCNNIEVFAYRAGLGSDSAAGTAPQNQRNFAWREYGNRVGLWSYLDLLDDYGVPGSHNVNSLALELSPDIVERINARAGDEYIAHGRTNAERQDVLWEVDEERMIAECTQSITRITGRKPEGWMGPYLAQSDRTLDLLKEAGYSYQLDWPADDQPFWMKTRSGPILSVPYPLEINDSPALVFRQHSGREFSDMAIDQFDEMLERSKRYPLVFGISVHPFIIGQPFRMRAFRWAMDHILKHRDQIWITTPGEIAKFAAQLPSNVLPRPD</sequence>
<comment type="similarity">
    <text evidence="2">Belongs to the polysaccharide deacetylase family.</text>
</comment>
<evidence type="ECO:0000256" key="4">
    <source>
        <dbReference type="ARBA" id="ARBA00032976"/>
    </source>
</evidence>
<dbReference type="Pfam" id="PF01522">
    <property type="entry name" value="Polysacc_deac_1"/>
    <property type="match status" value="1"/>
</dbReference>
<feature type="domain" description="NodB homology" evidence="5">
    <location>
        <begin position="73"/>
        <end position="176"/>
    </location>
</feature>
<evidence type="ECO:0000256" key="2">
    <source>
        <dbReference type="ARBA" id="ARBA00010973"/>
    </source>
</evidence>
<dbReference type="STRING" id="1225564.AA309_24860"/>
<evidence type="ECO:0000256" key="3">
    <source>
        <dbReference type="ARBA" id="ARBA00020071"/>
    </source>
</evidence>
<gene>
    <name evidence="6" type="ORF">AA309_24860</name>
</gene>
<comment type="function">
    <text evidence="1">Is involved in generating a small heat-stable compound (Nod), an acylated oligomer of N-acetylglucosamine, that stimulates mitosis in various plant protoplasts.</text>
</comment>
<accession>A0A0H1R628</accession>
<dbReference type="PANTHER" id="PTHR43123">
    <property type="entry name" value="POLYSACCHARIDE DEACETYLASE-RELATED"/>
    <property type="match status" value="1"/>
</dbReference>
<evidence type="ECO:0000313" key="7">
    <source>
        <dbReference type="Proteomes" id="UP000035489"/>
    </source>
</evidence>
<comment type="caution">
    <text evidence="6">The sequence shown here is derived from an EMBL/GenBank/DDBJ whole genome shotgun (WGS) entry which is preliminary data.</text>
</comment>
<dbReference type="InterPro" id="IPR002509">
    <property type="entry name" value="NODB_dom"/>
</dbReference>
<proteinExistence type="inferred from homology"/>
<organism evidence="6 7">
    <name type="scientific">Microvirga vignae</name>
    <dbReference type="NCBI Taxonomy" id="1225564"/>
    <lineage>
        <taxon>Bacteria</taxon>
        <taxon>Pseudomonadati</taxon>
        <taxon>Pseudomonadota</taxon>
        <taxon>Alphaproteobacteria</taxon>
        <taxon>Hyphomicrobiales</taxon>
        <taxon>Methylobacteriaceae</taxon>
        <taxon>Microvirga</taxon>
    </lineage>
</organism>
<reference evidence="6 7" key="1">
    <citation type="submission" date="2015-05" db="EMBL/GenBank/DDBJ databases">
        <title>Draft genome sequence of Microvirga vignae strain BR3299, a novel nitrogen fixing bacteria isolated from Brazil semi-aired region.</title>
        <authorList>
            <person name="Zilli J.E."/>
            <person name="Passos S.R."/>
            <person name="Leite J."/>
            <person name="Baldani J.I."/>
            <person name="Xavier G.R."/>
            <person name="Rumjaneck N.G."/>
            <person name="Simoes-Araujo J.L."/>
        </authorList>
    </citation>
    <scope>NUCLEOTIDE SEQUENCE [LARGE SCALE GENOMIC DNA]</scope>
    <source>
        <strain evidence="6 7">BR3299</strain>
    </source>
</reference>
<dbReference type="PATRIC" id="fig|1225564.3.peg.6468"/>
<evidence type="ECO:0000259" key="5">
    <source>
        <dbReference type="Pfam" id="PF01522"/>
    </source>
</evidence>
<dbReference type="Proteomes" id="UP000035489">
    <property type="component" value="Unassembled WGS sequence"/>
</dbReference>
<name>A0A0H1R628_9HYPH</name>
<dbReference type="GO" id="GO:0016810">
    <property type="term" value="F:hydrolase activity, acting on carbon-nitrogen (but not peptide) bonds"/>
    <property type="evidence" value="ECO:0007669"/>
    <property type="project" value="InterPro"/>
</dbReference>
<dbReference type="GO" id="GO:0005975">
    <property type="term" value="P:carbohydrate metabolic process"/>
    <property type="evidence" value="ECO:0007669"/>
    <property type="project" value="InterPro"/>
</dbReference>